<reference evidence="19 20" key="1">
    <citation type="submission" date="2024-05" db="EMBL/GenBank/DDBJ databases">
        <authorList>
            <person name="Wallberg A."/>
        </authorList>
    </citation>
    <scope>NUCLEOTIDE SEQUENCE [LARGE SCALE GENOMIC DNA]</scope>
</reference>
<dbReference type="GO" id="GO:0007601">
    <property type="term" value="P:visual perception"/>
    <property type="evidence" value="ECO:0007669"/>
    <property type="project" value="UniProtKB-KW"/>
</dbReference>
<keyword evidence="12" id="KW-1015">Disulfide bond</keyword>
<evidence type="ECO:0000256" key="9">
    <source>
        <dbReference type="ARBA" id="ARBA00022991"/>
    </source>
</evidence>
<keyword evidence="5" id="KW-0716">Sensory transduction</keyword>
<dbReference type="InterPro" id="IPR050125">
    <property type="entry name" value="GPCR_opsins"/>
</dbReference>
<dbReference type="PANTHER" id="PTHR24240">
    <property type="entry name" value="OPSIN"/>
    <property type="match status" value="1"/>
</dbReference>
<dbReference type="FunFam" id="1.20.1070.10:FF:000044">
    <property type="entry name" value="Opsin, ultraviolet-sensitive"/>
    <property type="match status" value="1"/>
</dbReference>
<evidence type="ECO:0000256" key="4">
    <source>
        <dbReference type="ARBA" id="ARBA00022553"/>
    </source>
</evidence>
<evidence type="ECO:0000256" key="15">
    <source>
        <dbReference type="ARBA" id="ARBA00023305"/>
    </source>
</evidence>
<dbReference type="InterPro" id="IPR017452">
    <property type="entry name" value="GPCR_Rhodpsn_7TM"/>
</dbReference>
<dbReference type="Pfam" id="PF00001">
    <property type="entry name" value="7tm_1"/>
    <property type="match status" value="1"/>
</dbReference>
<evidence type="ECO:0000256" key="11">
    <source>
        <dbReference type="ARBA" id="ARBA00023136"/>
    </source>
</evidence>
<organism evidence="19 20">
    <name type="scientific">Meganyctiphanes norvegica</name>
    <name type="common">Northern krill</name>
    <name type="synonym">Thysanopoda norvegica</name>
    <dbReference type="NCBI Taxonomy" id="48144"/>
    <lineage>
        <taxon>Eukaryota</taxon>
        <taxon>Metazoa</taxon>
        <taxon>Ecdysozoa</taxon>
        <taxon>Arthropoda</taxon>
        <taxon>Crustacea</taxon>
        <taxon>Multicrustacea</taxon>
        <taxon>Malacostraca</taxon>
        <taxon>Eumalacostraca</taxon>
        <taxon>Eucarida</taxon>
        <taxon>Euphausiacea</taxon>
        <taxon>Euphausiidae</taxon>
        <taxon>Meganyctiphanes</taxon>
    </lineage>
</organism>
<dbReference type="GO" id="GO:0007602">
    <property type="term" value="P:phototransduction"/>
    <property type="evidence" value="ECO:0007669"/>
    <property type="project" value="UniProtKB-KW"/>
</dbReference>
<feature type="transmembrane region" description="Helical" evidence="17">
    <location>
        <begin position="263"/>
        <end position="290"/>
    </location>
</feature>
<keyword evidence="20" id="KW-1185">Reference proteome</keyword>
<comment type="caution">
    <text evidence="19">The sequence shown here is derived from an EMBL/GenBank/DDBJ whole genome shotgun (WGS) entry which is preliminary data.</text>
</comment>
<evidence type="ECO:0000256" key="17">
    <source>
        <dbReference type="SAM" id="Phobius"/>
    </source>
</evidence>
<dbReference type="SMART" id="SM01381">
    <property type="entry name" value="7TM_GPCR_Srsx"/>
    <property type="match status" value="1"/>
</dbReference>
<evidence type="ECO:0000256" key="16">
    <source>
        <dbReference type="RuleBase" id="RU000688"/>
    </source>
</evidence>
<keyword evidence="11 17" id="KW-0472">Membrane</keyword>
<dbReference type="InterPro" id="IPR000276">
    <property type="entry name" value="GPCR_Rhodpsn"/>
</dbReference>
<dbReference type="GO" id="GO:0004930">
    <property type="term" value="F:G protein-coupled receptor activity"/>
    <property type="evidence" value="ECO:0007669"/>
    <property type="project" value="UniProtKB-KW"/>
</dbReference>
<proteinExistence type="inferred from homology"/>
<keyword evidence="14 16" id="KW-0807">Transducer</keyword>
<evidence type="ECO:0000259" key="18">
    <source>
        <dbReference type="PROSITE" id="PS50262"/>
    </source>
</evidence>
<evidence type="ECO:0000256" key="1">
    <source>
        <dbReference type="ARBA" id="ARBA00004141"/>
    </source>
</evidence>
<evidence type="ECO:0000256" key="13">
    <source>
        <dbReference type="ARBA" id="ARBA00023170"/>
    </source>
</evidence>
<feature type="transmembrane region" description="Helical" evidence="17">
    <location>
        <begin position="117"/>
        <end position="138"/>
    </location>
</feature>
<feature type="non-terminal residue" evidence="19">
    <location>
        <position position="1"/>
    </location>
</feature>
<dbReference type="SUPFAM" id="SSF81321">
    <property type="entry name" value="Family A G protein-coupled receptor-like"/>
    <property type="match status" value="1"/>
</dbReference>
<feature type="transmembrane region" description="Helical" evidence="17">
    <location>
        <begin position="79"/>
        <end position="97"/>
    </location>
</feature>
<keyword evidence="3" id="KW-0600">Photoreceptor protein</keyword>
<keyword evidence="6 16" id="KW-0812">Transmembrane</keyword>
<evidence type="ECO:0000256" key="3">
    <source>
        <dbReference type="ARBA" id="ARBA00022543"/>
    </source>
</evidence>
<dbReference type="PRINTS" id="PR00237">
    <property type="entry name" value="GPCRRHODOPSN"/>
</dbReference>
<dbReference type="PROSITE" id="PS00237">
    <property type="entry name" value="G_PROTEIN_RECEP_F1_1"/>
    <property type="match status" value="1"/>
</dbReference>
<dbReference type="GO" id="GO:0009881">
    <property type="term" value="F:photoreceptor activity"/>
    <property type="evidence" value="ECO:0007669"/>
    <property type="project" value="UniProtKB-KW"/>
</dbReference>
<dbReference type="PROSITE" id="PS50262">
    <property type="entry name" value="G_PROTEIN_RECEP_F1_2"/>
    <property type="match status" value="1"/>
</dbReference>
<comment type="subcellular location">
    <subcellularLocation>
        <location evidence="1">Membrane</location>
        <topology evidence="1">Multi-pass membrane protein</topology>
    </subcellularLocation>
</comment>
<name>A0AAV2RAQ5_MEGNR</name>
<comment type="similarity">
    <text evidence="2 16">Belongs to the G-protein coupled receptor 1 family.</text>
</comment>
<feature type="transmembrane region" description="Helical" evidence="17">
    <location>
        <begin position="158"/>
        <end position="180"/>
    </location>
</feature>
<dbReference type="EMBL" id="CAXKWB010018135">
    <property type="protein sequence ID" value="CAL4120345.1"/>
    <property type="molecule type" value="Genomic_DNA"/>
</dbReference>
<keyword evidence="4" id="KW-0597">Phosphoprotein</keyword>
<evidence type="ECO:0000313" key="19">
    <source>
        <dbReference type="EMBL" id="CAL4120345.1"/>
    </source>
</evidence>
<feature type="transmembrane region" description="Helical" evidence="17">
    <location>
        <begin position="302"/>
        <end position="322"/>
    </location>
</feature>
<evidence type="ECO:0000256" key="8">
    <source>
        <dbReference type="ARBA" id="ARBA00022989"/>
    </source>
</evidence>
<evidence type="ECO:0000256" key="7">
    <source>
        <dbReference type="ARBA" id="ARBA00022925"/>
    </source>
</evidence>
<evidence type="ECO:0000256" key="10">
    <source>
        <dbReference type="ARBA" id="ARBA00023040"/>
    </source>
</evidence>
<evidence type="ECO:0000256" key="6">
    <source>
        <dbReference type="ARBA" id="ARBA00022692"/>
    </source>
</evidence>
<sequence length="409" mass="46121">KWYPGATSNEHNTSLTALVSADILHKVPDHWHQFSAPHPIWHPILGTLYCIIAVVSLIGNGLVLWVFSMTQSLRSGTNVLTMNLAASDLMMMFTNFPILISNCFNKKWILGPLACEFYGFCGALFGTVSIITMALIALDRYHAIVTPFAGRRLTCGRALLWVLGAWLYSILFCILPFFGWNQYVLEGFLTSCTFDYLSRDMWSRAYVILLFFVAYIFPLTVICCCYVKIVVSVNKHDEALLASSRSEGVRHTSRNFQRREAQLARVVFTSVFFWVLAWTPYAIMVLLGLFSFDNLLTPLTAMLPALFAKLFTVYNPFIYAVSHPKFRQEVAKKLPWLYCIMPPLPPMSQNSSIKSDTSSLHFLSRSASVVSSRIEKAKSDLPSPTTLMNTMSYNPGVRMYRDLTSGPVG</sequence>
<keyword evidence="9" id="KW-0157">Chromophore</keyword>
<dbReference type="AlphaFoldDB" id="A0AAV2RAQ5"/>
<keyword evidence="15" id="KW-0844">Vision</keyword>
<evidence type="ECO:0000256" key="2">
    <source>
        <dbReference type="ARBA" id="ARBA00010663"/>
    </source>
</evidence>
<feature type="transmembrane region" description="Helical" evidence="17">
    <location>
        <begin position="205"/>
        <end position="227"/>
    </location>
</feature>
<evidence type="ECO:0000256" key="5">
    <source>
        <dbReference type="ARBA" id="ARBA00022606"/>
    </source>
</evidence>
<feature type="domain" description="G-protein coupled receptors family 1 profile" evidence="18">
    <location>
        <begin position="59"/>
        <end position="319"/>
    </location>
</feature>
<dbReference type="Proteomes" id="UP001497623">
    <property type="component" value="Unassembled WGS sequence"/>
</dbReference>
<dbReference type="Gene3D" id="1.20.1070.10">
    <property type="entry name" value="Rhodopsin 7-helix transmembrane proteins"/>
    <property type="match status" value="1"/>
</dbReference>
<keyword evidence="7" id="KW-0681">Retinal protein</keyword>
<evidence type="ECO:0000256" key="14">
    <source>
        <dbReference type="ARBA" id="ARBA00023224"/>
    </source>
</evidence>
<dbReference type="GO" id="GO:0016020">
    <property type="term" value="C:membrane"/>
    <property type="evidence" value="ECO:0007669"/>
    <property type="project" value="UniProtKB-SubCell"/>
</dbReference>
<protein>
    <recommendedName>
        <fullName evidence="18">G-protein coupled receptors family 1 profile domain-containing protein</fullName>
    </recommendedName>
</protein>
<keyword evidence="10 16" id="KW-0297">G-protein coupled receptor</keyword>
<evidence type="ECO:0000256" key="12">
    <source>
        <dbReference type="ARBA" id="ARBA00023157"/>
    </source>
</evidence>
<keyword evidence="8 17" id="KW-1133">Transmembrane helix</keyword>
<feature type="transmembrane region" description="Helical" evidence="17">
    <location>
        <begin position="40"/>
        <end position="67"/>
    </location>
</feature>
<gene>
    <name evidence="19" type="ORF">MNOR_LOCUS21991</name>
</gene>
<evidence type="ECO:0000313" key="20">
    <source>
        <dbReference type="Proteomes" id="UP001497623"/>
    </source>
</evidence>
<keyword evidence="13 16" id="KW-0675">Receptor</keyword>
<accession>A0AAV2RAQ5</accession>